<accession>A0A915BUG3</accession>
<dbReference type="Proteomes" id="UP000887569">
    <property type="component" value="Unplaced"/>
</dbReference>
<organism evidence="3 4">
    <name type="scientific">Parascaris univalens</name>
    <name type="common">Nematode worm</name>
    <dbReference type="NCBI Taxonomy" id="6257"/>
    <lineage>
        <taxon>Eukaryota</taxon>
        <taxon>Metazoa</taxon>
        <taxon>Ecdysozoa</taxon>
        <taxon>Nematoda</taxon>
        <taxon>Chromadorea</taxon>
        <taxon>Rhabditida</taxon>
        <taxon>Spirurina</taxon>
        <taxon>Ascaridomorpha</taxon>
        <taxon>Ascaridoidea</taxon>
        <taxon>Ascarididae</taxon>
        <taxon>Parascaris</taxon>
    </lineage>
</organism>
<name>A0A915BUG3_PARUN</name>
<reference evidence="4" key="1">
    <citation type="submission" date="2022-11" db="UniProtKB">
        <authorList>
            <consortium name="WormBaseParasite"/>
        </authorList>
    </citation>
    <scope>IDENTIFICATION</scope>
</reference>
<proteinExistence type="predicted"/>
<keyword evidence="3" id="KW-1185">Reference proteome</keyword>
<dbReference type="WBParaSite" id="PgR061_g012_t01">
    <property type="protein sequence ID" value="PgR061_g012_t01"/>
    <property type="gene ID" value="PgR061_g012"/>
</dbReference>
<dbReference type="AlphaFoldDB" id="A0A915BUG3"/>
<feature type="transmembrane region" description="Helical" evidence="1">
    <location>
        <begin position="32"/>
        <end position="51"/>
    </location>
</feature>
<evidence type="ECO:0000256" key="2">
    <source>
        <dbReference type="SAM" id="SignalP"/>
    </source>
</evidence>
<evidence type="ECO:0000256" key="1">
    <source>
        <dbReference type="SAM" id="Phobius"/>
    </source>
</evidence>
<keyword evidence="1" id="KW-0812">Transmembrane</keyword>
<feature type="chain" id="PRO_5037734975" evidence="2">
    <location>
        <begin position="16"/>
        <end position="106"/>
    </location>
</feature>
<keyword evidence="1" id="KW-0472">Membrane</keyword>
<keyword evidence="2" id="KW-0732">Signal</keyword>
<evidence type="ECO:0000313" key="3">
    <source>
        <dbReference type="Proteomes" id="UP000887569"/>
    </source>
</evidence>
<feature type="signal peptide" evidence="2">
    <location>
        <begin position="1"/>
        <end position="15"/>
    </location>
</feature>
<evidence type="ECO:0000313" key="4">
    <source>
        <dbReference type="WBParaSite" id="PgR061_g012_t01"/>
    </source>
</evidence>
<sequence length="106" mass="10468">MNLFVITAVIAPTLACSGGGCRQPSCGGFSNMGAMMMPVGVVYMPVGMAYMPMGGSYMPIGGVSMPTGGGYTPVRYTGVSTGGGYISQPAAAPKGGGYAVGGKGKR</sequence>
<keyword evidence="1" id="KW-1133">Transmembrane helix</keyword>
<protein>
    <submittedName>
        <fullName evidence="4">Uncharacterized protein</fullName>
    </submittedName>
</protein>